<accession>A5JP05</accession>
<feature type="region of interest" description="Disordered" evidence="1">
    <location>
        <begin position="26"/>
        <end position="65"/>
    </location>
</feature>
<proteinExistence type="evidence at transcript level"/>
<organism evidence="3">
    <name type="scientific">Petunia hybrida</name>
    <name type="common">Petunia</name>
    <dbReference type="NCBI Taxonomy" id="4102"/>
    <lineage>
        <taxon>Eukaryota</taxon>
        <taxon>Viridiplantae</taxon>
        <taxon>Streptophyta</taxon>
        <taxon>Embryophyta</taxon>
        <taxon>Tracheophyta</taxon>
        <taxon>Spermatophyta</taxon>
        <taxon>Magnoliopsida</taxon>
        <taxon>eudicotyledons</taxon>
        <taxon>Gunneridae</taxon>
        <taxon>Pentapetalae</taxon>
        <taxon>asterids</taxon>
        <taxon>lamiids</taxon>
        <taxon>Solanales</taxon>
        <taxon>Solanaceae</taxon>
        <taxon>Petunioideae</taxon>
        <taxon>Petunia</taxon>
    </lineage>
</organism>
<feature type="signal peptide" evidence="2">
    <location>
        <begin position="1"/>
        <end position="17"/>
    </location>
</feature>
<evidence type="ECO:0000256" key="1">
    <source>
        <dbReference type="SAM" id="MobiDB-lite"/>
    </source>
</evidence>
<reference evidence="3" key="1">
    <citation type="journal article" date="2007" name="J. Biol. Chem.">
        <title>Three hydroxyproline-rich glycopeptides derived from a single petunia polyprotein precursor activate defensin I, a pathogen defense response gene.</title>
        <authorList>
            <person name="Pearce G."/>
            <person name="Siems W.F."/>
            <person name="Bhattacharya R."/>
            <person name="Chen Y.C."/>
            <person name="Ryan C.A."/>
        </authorList>
    </citation>
    <scope>NUCLEOTIDE SEQUENCE</scope>
</reference>
<protein>
    <submittedName>
        <fullName evidence="3">Hydroxyproline-rich glycopeptide II</fullName>
    </submittedName>
</protein>
<feature type="compositionally biased region" description="Pro residues" evidence="1">
    <location>
        <begin position="169"/>
        <end position="179"/>
    </location>
</feature>
<sequence length="207" mass="22870">MRALFLICILSSFGAEARTLLEKHHQYGKPAHPHDAPPSPSSSPPSSDLSNVSPTPTDENVSENDELSLMTIISADQEENIINDQRPLLPTYSSDNRAIYKKLFVTYLLPVSYVWNHVTLSSFNYDDSSDKTYDERYGKSSHISPPSPKPSDHEGNKIINSINFHDHTPPAPKHNPPSPVLRITSKGTGGQRLVPQISLSNPFIAST</sequence>
<keyword evidence="2" id="KW-0732">Signal</keyword>
<feature type="region of interest" description="Disordered" evidence="1">
    <location>
        <begin position="126"/>
        <end position="194"/>
    </location>
</feature>
<evidence type="ECO:0000256" key="2">
    <source>
        <dbReference type="SAM" id="SignalP"/>
    </source>
</evidence>
<evidence type="ECO:0000313" key="3">
    <source>
        <dbReference type="EMBL" id="ABQ45125.1"/>
    </source>
</evidence>
<feature type="chain" id="PRO_5002684737" evidence="2">
    <location>
        <begin position="18"/>
        <end position="207"/>
    </location>
</feature>
<name>A5JP05_PETHY</name>
<dbReference type="EMBL" id="EF552429">
    <property type="protein sequence ID" value="ABQ45125.1"/>
    <property type="molecule type" value="mRNA"/>
</dbReference>
<dbReference type="AlphaFoldDB" id="A5JP05"/>
<feature type="compositionally biased region" description="Basic and acidic residues" evidence="1">
    <location>
        <begin position="128"/>
        <end position="138"/>
    </location>
</feature>
<feature type="compositionally biased region" description="Polar residues" evidence="1">
    <location>
        <begin position="49"/>
        <end position="59"/>
    </location>
</feature>